<gene>
    <name evidence="1" type="ORF">PPEP_b0184</name>
</gene>
<name>A0A8I0N0F3_9GAMM</name>
<reference evidence="1 2" key="1">
    <citation type="submission" date="2015-06" db="EMBL/GenBank/DDBJ databases">
        <title>Genome sequence of Pseudoalteromonas peptidolytica.</title>
        <authorList>
            <person name="Xie B.-B."/>
            <person name="Rong J.-C."/>
            <person name="Qin Q.-L."/>
            <person name="Zhang Y.-Z."/>
        </authorList>
    </citation>
    <scope>NUCLEOTIDE SEQUENCE [LARGE SCALE GENOMIC DNA]</scope>
    <source>
        <strain evidence="1 2">F12-50-A1</strain>
    </source>
</reference>
<accession>A0A8I0N0F3</accession>
<protein>
    <submittedName>
        <fullName evidence="1">Uncharacterized protein</fullName>
    </submittedName>
</protein>
<proteinExistence type="predicted"/>
<dbReference type="EMBL" id="AQHF01000033">
    <property type="protein sequence ID" value="MBE0348445.1"/>
    <property type="molecule type" value="Genomic_DNA"/>
</dbReference>
<comment type="caution">
    <text evidence="1">The sequence shown here is derived from an EMBL/GenBank/DDBJ whole genome shotgun (WGS) entry which is preliminary data.</text>
</comment>
<dbReference type="AlphaFoldDB" id="A0A8I0N0F3"/>
<sequence>MLPIHTTKIFEIEFTRLSFLTSPWRKFTDFLIRAKQKAPITVLFMPKLSEAQVKLIER</sequence>
<organism evidence="1 2">
    <name type="scientific">Pseudoalteromonas peptidolytica F12-50-A1</name>
    <dbReference type="NCBI Taxonomy" id="1315280"/>
    <lineage>
        <taxon>Bacteria</taxon>
        <taxon>Pseudomonadati</taxon>
        <taxon>Pseudomonadota</taxon>
        <taxon>Gammaproteobacteria</taxon>
        <taxon>Alteromonadales</taxon>
        <taxon>Pseudoalteromonadaceae</taxon>
        <taxon>Pseudoalteromonas</taxon>
    </lineage>
</organism>
<evidence type="ECO:0000313" key="1">
    <source>
        <dbReference type="EMBL" id="MBE0348445.1"/>
    </source>
</evidence>
<keyword evidence="2" id="KW-1185">Reference proteome</keyword>
<dbReference type="Proteomes" id="UP000660708">
    <property type="component" value="Unassembled WGS sequence"/>
</dbReference>
<evidence type="ECO:0000313" key="2">
    <source>
        <dbReference type="Proteomes" id="UP000660708"/>
    </source>
</evidence>